<organism evidence="1">
    <name type="scientific">marine sediment metagenome</name>
    <dbReference type="NCBI Taxonomy" id="412755"/>
    <lineage>
        <taxon>unclassified sequences</taxon>
        <taxon>metagenomes</taxon>
        <taxon>ecological metagenomes</taxon>
    </lineage>
</organism>
<proteinExistence type="predicted"/>
<gene>
    <name evidence="1" type="ORF">LCGC14_1468960</name>
</gene>
<comment type="caution">
    <text evidence="1">The sequence shown here is derived from an EMBL/GenBank/DDBJ whole genome shotgun (WGS) entry which is preliminary data.</text>
</comment>
<dbReference type="AlphaFoldDB" id="A0A0F9JCX7"/>
<protein>
    <submittedName>
        <fullName evidence="1">Uncharacterized protein</fullName>
    </submittedName>
</protein>
<sequence>MPIFTYIDVSITSAAEAAAGQTITLATLNTTPGASEGRNTSNVVLEPNIEIKTRGDRLFYVSSLNQSGGLYVSFVVKASDSGATLPINANIIITTFDIVSSVSNAKSSTNARVRRILKDTGTTDVLKLLLDAELNERIDDASHIYSDDKPRKLSRNIVGDNEHDYALSSDYQADFSQVRSVEYPGGEFHPQFLDDDQWIVYEPDDSQYTTATISSSATEVKMSTISEAVFFEDGDMVEIGDDDASEEIRIGTNGNTTTGVVVFKSGQTASATYSTNPYIKLIRVLRLPNYTPLASEFVKTRLTARHIHTDSQDTIPVTDYEAFTHLCASLAAESIANKFRISSDSSVPSDSVEHLTQATLWMEAVKEHRDIYDSHIGKASEQVVAYAASIDLDTSYQWGRDFLFHPRGWSR</sequence>
<name>A0A0F9JCX7_9ZZZZ</name>
<dbReference type="EMBL" id="LAZR01010310">
    <property type="protein sequence ID" value="KKM67654.1"/>
    <property type="molecule type" value="Genomic_DNA"/>
</dbReference>
<accession>A0A0F9JCX7</accession>
<evidence type="ECO:0000313" key="1">
    <source>
        <dbReference type="EMBL" id="KKM67654.1"/>
    </source>
</evidence>
<reference evidence="1" key="1">
    <citation type="journal article" date="2015" name="Nature">
        <title>Complex archaea that bridge the gap between prokaryotes and eukaryotes.</title>
        <authorList>
            <person name="Spang A."/>
            <person name="Saw J.H."/>
            <person name="Jorgensen S.L."/>
            <person name="Zaremba-Niedzwiedzka K."/>
            <person name="Martijn J."/>
            <person name="Lind A.E."/>
            <person name="van Eijk R."/>
            <person name="Schleper C."/>
            <person name="Guy L."/>
            <person name="Ettema T.J."/>
        </authorList>
    </citation>
    <scope>NUCLEOTIDE SEQUENCE</scope>
</reference>